<keyword evidence="2" id="KW-1003">Cell membrane</keyword>
<comment type="caution">
    <text evidence="10">The sequence shown here is derived from an EMBL/GenBank/DDBJ whole genome shotgun (WGS) entry which is preliminary data.</text>
</comment>
<evidence type="ECO:0000256" key="4">
    <source>
        <dbReference type="ARBA" id="ARBA00022967"/>
    </source>
</evidence>
<evidence type="ECO:0000256" key="7">
    <source>
        <dbReference type="SAM" id="MobiDB-lite"/>
    </source>
</evidence>
<evidence type="ECO:0000256" key="1">
    <source>
        <dbReference type="ARBA" id="ARBA00004651"/>
    </source>
</evidence>
<dbReference type="SFLD" id="SFLDF00027">
    <property type="entry name" value="p-type_atpase"/>
    <property type="match status" value="1"/>
</dbReference>
<dbReference type="SUPFAM" id="SSF81660">
    <property type="entry name" value="Metal cation-transporting ATPase, ATP-binding domain N"/>
    <property type="match status" value="1"/>
</dbReference>
<dbReference type="InterPro" id="IPR023299">
    <property type="entry name" value="ATPase_P-typ_cyto_dom_N"/>
</dbReference>
<keyword evidence="5 8" id="KW-1133">Transmembrane helix</keyword>
<evidence type="ECO:0000259" key="9">
    <source>
        <dbReference type="Pfam" id="PF00122"/>
    </source>
</evidence>
<dbReference type="PRINTS" id="PR00119">
    <property type="entry name" value="CATATPASE"/>
</dbReference>
<dbReference type="PANTHER" id="PTHR43294:SF21">
    <property type="entry name" value="CATION TRANSPORTING ATPASE"/>
    <property type="match status" value="1"/>
</dbReference>
<proteinExistence type="predicted"/>
<dbReference type="PRINTS" id="PR00120">
    <property type="entry name" value="HATPASE"/>
</dbReference>
<dbReference type="InterPro" id="IPR036412">
    <property type="entry name" value="HAD-like_sf"/>
</dbReference>
<keyword evidence="6 8" id="KW-0472">Membrane</keyword>
<dbReference type="Gene3D" id="3.40.50.1000">
    <property type="entry name" value="HAD superfamily/HAD-like"/>
    <property type="match status" value="3"/>
</dbReference>
<evidence type="ECO:0000313" key="10">
    <source>
        <dbReference type="EMBL" id="KAJ4459153.1"/>
    </source>
</evidence>
<dbReference type="Pfam" id="PF00702">
    <property type="entry name" value="Hydrolase"/>
    <property type="match status" value="1"/>
</dbReference>
<feature type="domain" description="P-type ATPase A" evidence="9">
    <location>
        <begin position="64"/>
        <end position="130"/>
    </location>
</feature>
<organism evidence="10 11">
    <name type="scientific">Paratrimastix pyriformis</name>
    <dbReference type="NCBI Taxonomy" id="342808"/>
    <lineage>
        <taxon>Eukaryota</taxon>
        <taxon>Metamonada</taxon>
        <taxon>Preaxostyla</taxon>
        <taxon>Paratrimastigidae</taxon>
        <taxon>Paratrimastix</taxon>
    </lineage>
</organism>
<dbReference type="InterPro" id="IPR023298">
    <property type="entry name" value="ATPase_P-typ_TM_dom_sf"/>
</dbReference>
<dbReference type="NCBIfam" id="TIGR01494">
    <property type="entry name" value="ATPase_P-type"/>
    <property type="match status" value="3"/>
</dbReference>
<evidence type="ECO:0000256" key="5">
    <source>
        <dbReference type="ARBA" id="ARBA00022989"/>
    </source>
</evidence>
<dbReference type="InterPro" id="IPR050510">
    <property type="entry name" value="Cation_transp_ATPase_P-type"/>
</dbReference>
<sequence>MLSIAVSVTKEPMFLLLLACAIIYFCLGDIGEACMLLFFVLCVISMTIYEERRTEKALSALRSLSPPQAIVLRDGTPRRIPSSEVVVDDIVLISEGDRVPADGILIPPSVALMVDESLLTGESTPVAKHPLHDSGSPSTPSIPEQSSVATGPPSPSIPIGSIYPNACPSPPPEIFTMPEGFVQHPASENRSPATSLSAPLLGEGETEQVPASRGWSGPTILKRILSASPLSSAATQPAPSPLATPGPVFPSRGLPGSEHTPHHHTDNHSVLYSGTLVVQGHGRLRIIVCSSTWFFLPSLINTHLVAIQQPDPPQAVGAQTELGRIGKSLEALHQEKTPLELETQRLVKYMAIFGSGCAVLVALIYIVQRGSVLLALQSGIALAMALLPEEFPVILTVFLALGSWRISRRNILTKRKQAIETLGAATVLCTDKTGTLTTNKMKLQGLMVNGSYMDLAKPHGSFPPAHRELLECGLRASAIRTFDPMEIAMQETAREDPSLMNSVPLPPAMPEGKEASAGLALPPCVDGWALVREYPLDEVPLDRSRSLCVFLQHLLAVTRVWKNIIDPSRYIVATKGAPEAIATLCRMDQAATDVMRAQLSPMCADGLRVLGAATAAFDPSMKLPETPMQFPFRFVGLLGFNDPIRPEVPMAIRECSTAGIRTVMLTGDCPETGPPPPHAATHSEPTWCSEWDAHPSVLYPMVPSGWHAALSVARQLGIPAEKVVTGPEISLMTANELARAIRDVCVFARVRPSQKLKLVEAFKANNEIVAMTGDGTNDAPALKAAHIGIAMGQRGTDVAREAAHLVLLDDSFPSIVAACEMGRRIFDNLRKARGPFSSRFPGDSPLAHPFLSRPGSPAT</sequence>
<dbReference type="PROSITE" id="PS00154">
    <property type="entry name" value="ATPASE_E1_E2"/>
    <property type="match status" value="1"/>
</dbReference>
<dbReference type="InterPro" id="IPR023214">
    <property type="entry name" value="HAD_sf"/>
</dbReference>
<dbReference type="InterPro" id="IPR044492">
    <property type="entry name" value="P_typ_ATPase_HD_dom"/>
</dbReference>
<reference evidence="10" key="1">
    <citation type="journal article" date="2022" name="bioRxiv">
        <title>Genomics of Preaxostyla Flagellates Illuminates Evolutionary Transitions and the Path Towards Mitochondrial Loss.</title>
        <authorList>
            <person name="Novak L.V.F."/>
            <person name="Treitli S.C."/>
            <person name="Pyrih J."/>
            <person name="Halakuc P."/>
            <person name="Pipaliya S.V."/>
            <person name="Vacek V."/>
            <person name="Brzon O."/>
            <person name="Soukal P."/>
            <person name="Eme L."/>
            <person name="Dacks J.B."/>
            <person name="Karnkowska A."/>
            <person name="Elias M."/>
            <person name="Hampl V."/>
        </authorList>
    </citation>
    <scope>NUCLEOTIDE SEQUENCE</scope>
    <source>
        <strain evidence="10">RCP-MX</strain>
    </source>
</reference>
<comment type="subcellular location">
    <subcellularLocation>
        <location evidence="1">Cell membrane</location>
        <topology evidence="1">Multi-pass membrane protein</topology>
    </subcellularLocation>
</comment>
<feature type="compositionally biased region" description="Pro residues" evidence="7">
    <location>
        <begin position="238"/>
        <end position="248"/>
    </location>
</feature>
<keyword evidence="11" id="KW-1185">Reference proteome</keyword>
<dbReference type="Gene3D" id="1.20.1110.10">
    <property type="entry name" value="Calcium-transporting ATPase, transmembrane domain"/>
    <property type="match status" value="2"/>
</dbReference>
<feature type="region of interest" description="Disordered" evidence="7">
    <location>
        <begin position="231"/>
        <end position="268"/>
    </location>
</feature>
<dbReference type="InterPro" id="IPR059000">
    <property type="entry name" value="ATPase_P-type_domA"/>
</dbReference>
<dbReference type="Gene3D" id="3.40.1110.10">
    <property type="entry name" value="Calcium-transporting ATPase, cytoplasmic domain N"/>
    <property type="match status" value="2"/>
</dbReference>
<dbReference type="InterPro" id="IPR008250">
    <property type="entry name" value="ATPase_P-typ_transduc_dom_A_sf"/>
</dbReference>
<feature type="compositionally biased region" description="Polar residues" evidence="7">
    <location>
        <begin position="135"/>
        <end position="149"/>
    </location>
</feature>
<dbReference type="SFLD" id="SFLDG00002">
    <property type="entry name" value="C1.7:_P-type_atpase_like"/>
    <property type="match status" value="1"/>
</dbReference>
<accession>A0ABQ8ULM8</accession>
<feature type="region of interest" description="Disordered" evidence="7">
    <location>
        <begin position="124"/>
        <end position="198"/>
    </location>
</feature>
<dbReference type="SFLD" id="SFLDS00003">
    <property type="entry name" value="Haloacid_Dehalogenase"/>
    <property type="match status" value="1"/>
</dbReference>
<dbReference type="SUPFAM" id="SSF56784">
    <property type="entry name" value="HAD-like"/>
    <property type="match status" value="1"/>
</dbReference>
<gene>
    <name evidence="10" type="ORF">PAPYR_4955</name>
</gene>
<evidence type="ECO:0000256" key="2">
    <source>
        <dbReference type="ARBA" id="ARBA00022475"/>
    </source>
</evidence>
<dbReference type="InterPro" id="IPR001757">
    <property type="entry name" value="P_typ_ATPase"/>
</dbReference>
<dbReference type="PANTHER" id="PTHR43294">
    <property type="entry name" value="SODIUM/POTASSIUM-TRANSPORTING ATPASE SUBUNIT ALPHA"/>
    <property type="match status" value="1"/>
</dbReference>
<feature type="transmembrane region" description="Helical" evidence="8">
    <location>
        <begin position="346"/>
        <end position="367"/>
    </location>
</feature>
<evidence type="ECO:0000256" key="3">
    <source>
        <dbReference type="ARBA" id="ARBA00022692"/>
    </source>
</evidence>
<name>A0ABQ8ULM8_9EUKA</name>
<feature type="compositionally biased region" description="Polar residues" evidence="7">
    <location>
        <begin position="186"/>
        <end position="197"/>
    </location>
</feature>
<dbReference type="Gene3D" id="2.70.150.10">
    <property type="entry name" value="Calcium-transporting ATPase, cytoplasmic transduction domain A"/>
    <property type="match status" value="2"/>
</dbReference>
<dbReference type="Pfam" id="PF00122">
    <property type="entry name" value="E1-E2_ATPase"/>
    <property type="match status" value="1"/>
</dbReference>
<keyword evidence="3 8" id="KW-0812">Transmembrane</keyword>
<dbReference type="Proteomes" id="UP001141327">
    <property type="component" value="Unassembled WGS sequence"/>
</dbReference>
<dbReference type="SUPFAM" id="SSF81653">
    <property type="entry name" value="Calcium ATPase, transduction domain A"/>
    <property type="match status" value="1"/>
</dbReference>
<dbReference type="SUPFAM" id="SSF81665">
    <property type="entry name" value="Calcium ATPase, transmembrane domain M"/>
    <property type="match status" value="1"/>
</dbReference>
<dbReference type="InterPro" id="IPR018303">
    <property type="entry name" value="ATPase_P-typ_P_site"/>
</dbReference>
<evidence type="ECO:0000256" key="6">
    <source>
        <dbReference type="ARBA" id="ARBA00023136"/>
    </source>
</evidence>
<evidence type="ECO:0000256" key="8">
    <source>
        <dbReference type="SAM" id="Phobius"/>
    </source>
</evidence>
<evidence type="ECO:0000313" key="11">
    <source>
        <dbReference type="Proteomes" id="UP001141327"/>
    </source>
</evidence>
<keyword evidence="4" id="KW-1278">Translocase</keyword>
<dbReference type="Pfam" id="PF13246">
    <property type="entry name" value="Cation_ATPase"/>
    <property type="match status" value="1"/>
</dbReference>
<feature type="transmembrane region" description="Helical" evidence="8">
    <location>
        <begin position="12"/>
        <end position="44"/>
    </location>
</feature>
<protein>
    <submittedName>
        <fullName evidence="10">Ion-transporting P-type ATPase</fullName>
    </submittedName>
</protein>
<dbReference type="EMBL" id="JAPMOS010000022">
    <property type="protein sequence ID" value="KAJ4459153.1"/>
    <property type="molecule type" value="Genomic_DNA"/>
</dbReference>